<dbReference type="eggNOG" id="ENOG503173Q">
    <property type="taxonomic scope" value="Bacteria"/>
</dbReference>
<dbReference type="Proteomes" id="UP000001192">
    <property type="component" value="Chromosome 2"/>
</dbReference>
<name>B2JL15_PARP8</name>
<dbReference type="KEGG" id="bph:Bphy_3390"/>
<dbReference type="HOGENOM" id="CLU_2068668_0_0_4"/>
<dbReference type="InterPro" id="IPR021508">
    <property type="entry name" value="Gp17-like"/>
</dbReference>
<organism evidence="1 2">
    <name type="scientific">Paraburkholderia phymatum (strain DSM 17167 / CIP 108236 / LMG 21445 / STM815)</name>
    <name type="common">Burkholderia phymatum</name>
    <dbReference type="NCBI Taxonomy" id="391038"/>
    <lineage>
        <taxon>Bacteria</taxon>
        <taxon>Pseudomonadati</taxon>
        <taxon>Pseudomonadota</taxon>
        <taxon>Betaproteobacteria</taxon>
        <taxon>Burkholderiales</taxon>
        <taxon>Burkholderiaceae</taxon>
        <taxon>Paraburkholderia</taxon>
    </lineage>
</organism>
<dbReference type="EMBL" id="CP001044">
    <property type="protein sequence ID" value="ACC72544.1"/>
    <property type="molecule type" value="Genomic_DNA"/>
</dbReference>
<dbReference type="Pfam" id="PF11367">
    <property type="entry name" value="Tail_completion_gp17"/>
    <property type="match status" value="1"/>
</dbReference>
<proteinExistence type="predicted"/>
<protein>
    <submittedName>
        <fullName evidence="1">Uncharacterized protein</fullName>
    </submittedName>
</protein>
<evidence type="ECO:0000313" key="2">
    <source>
        <dbReference type="Proteomes" id="UP000001192"/>
    </source>
</evidence>
<gene>
    <name evidence="1" type="ordered locus">Bphy_3390</name>
</gene>
<evidence type="ECO:0000313" key="1">
    <source>
        <dbReference type="EMBL" id="ACC72544.1"/>
    </source>
</evidence>
<accession>B2JL15</accession>
<sequence>MTDAELLIILNQALPSRAFLMLAPQGFAEPYLIYQRIWWGPENSLCGYMEGDHVRYQIDSYARTHKEAAANMDAALDALRASSDPPNVENGGDLYEQDTKLHRVTVNIITWFDPQGVTP</sequence>
<reference evidence="2" key="1">
    <citation type="journal article" date="2014" name="Stand. Genomic Sci.">
        <title>Complete genome sequence of Burkholderia phymatum STM815(T), a broad host range and efficient nitrogen-fixing symbiont of Mimosa species.</title>
        <authorList>
            <person name="Moulin L."/>
            <person name="Klonowska A."/>
            <person name="Caroline B."/>
            <person name="Booth K."/>
            <person name="Vriezen J.A."/>
            <person name="Melkonian R."/>
            <person name="James E.K."/>
            <person name="Young J.P."/>
            <person name="Bena G."/>
            <person name="Hauser L."/>
            <person name="Land M."/>
            <person name="Kyrpides N."/>
            <person name="Bruce D."/>
            <person name="Chain P."/>
            <person name="Copeland A."/>
            <person name="Pitluck S."/>
            <person name="Woyke T."/>
            <person name="Lizotte-Waniewski M."/>
            <person name="Bristow J."/>
            <person name="Riley M."/>
        </authorList>
    </citation>
    <scope>NUCLEOTIDE SEQUENCE [LARGE SCALE GENOMIC DNA]</scope>
    <source>
        <strain evidence="2">DSM 17167 / CIP 108236 / LMG 21445 / STM815</strain>
    </source>
</reference>
<keyword evidence="2" id="KW-1185">Reference proteome</keyword>
<dbReference type="RefSeq" id="WP_012402717.1">
    <property type="nucleotide sequence ID" value="NC_010623.1"/>
</dbReference>
<dbReference type="AlphaFoldDB" id="B2JL15"/>
<dbReference type="OrthoDB" id="9115292at2"/>
<dbReference type="STRING" id="391038.Bphy_3390"/>